<dbReference type="KEGG" id="sgf:HEP81_00478"/>
<keyword evidence="1" id="KW-0489">Methyltransferase</keyword>
<gene>
    <name evidence="1" type="ORF">HEP81_00478</name>
</gene>
<accession>A0A7H1PRY4</accession>
<proteinExistence type="predicted"/>
<dbReference type="Proteomes" id="UP000516422">
    <property type="component" value="Chromosome"/>
</dbReference>
<name>A0A7H1PRY4_9ACTN</name>
<reference evidence="1 2" key="1">
    <citation type="submission" date="2020-04" db="EMBL/GenBank/DDBJ databases">
        <title>Characterization and engineering of Streptomyces griseofuscus DSM40191 as a potential heterologous host for expression of BGCs.</title>
        <authorList>
            <person name="Gren T."/>
            <person name="Whitford C.M."/>
            <person name="Mohite O.S."/>
            <person name="Joergensen T.S."/>
            <person name="Nielsen J.B."/>
            <person name="Lee S.Y."/>
            <person name="Weber T."/>
        </authorList>
    </citation>
    <scope>NUCLEOTIDE SEQUENCE [LARGE SCALE GENOMIC DNA]</scope>
    <source>
        <strain evidence="1 2">DSM 40191</strain>
    </source>
</reference>
<keyword evidence="1" id="KW-0808">Transferase</keyword>
<evidence type="ECO:0000313" key="2">
    <source>
        <dbReference type="Proteomes" id="UP000516422"/>
    </source>
</evidence>
<sequence>MTDGQTGTPDSTAVRTALRRATHLLVDPPTHVLVDEIGLRLAAPGDSWRERPDMDPDATRACAGKARAGGA</sequence>
<dbReference type="EMBL" id="CP051006">
    <property type="protein sequence ID" value="QNT90814.1"/>
    <property type="molecule type" value="Genomic_DNA"/>
</dbReference>
<organism evidence="1 2">
    <name type="scientific">Streptomyces griseofuscus</name>
    <dbReference type="NCBI Taxonomy" id="146922"/>
    <lineage>
        <taxon>Bacteria</taxon>
        <taxon>Bacillati</taxon>
        <taxon>Actinomycetota</taxon>
        <taxon>Actinomycetes</taxon>
        <taxon>Kitasatosporales</taxon>
        <taxon>Streptomycetaceae</taxon>
        <taxon>Streptomyces</taxon>
    </lineage>
</organism>
<dbReference type="AlphaFoldDB" id="A0A7H1PRY4"/>
<dbReference type="GO" id="GO:0032259">
    <property type="term" value="P:methylation"/>
    <property type="evidence" value="ECO:0007669"/>
    <property type="project" value="UniProtKB-KW"/>
</dbReference>
<protein>
    <submittedName>
        <fullName evidence="1">Methyltransferase</fullName>
    </submittedName>
</protein>
<evidence type="ECO:0000313" key="1">
    <source>
        <dbReference type="EMBL" id="QNT90814.1"/>
    </source>
</evidence>
<dbReference type="GO" id="GO:0008168">
    <property type="term" value="F:methyltransferase activity"/>
    <property type="evidence" value="ECO:0007669"/>
    <property type="project" value="UniProtKB-KW"/>
</dbReference>